<feature type="domain" description="Bacterial transcriptional activator" evidence="4">
    <location>
        <begin position="82"/>
        <end position="227"/>
    </location>
</feature>
<evidence type="ECO:0000313" key="5">
    <source>
        <dbReference type="EMBL" id="MDT0343616.1"/>
    </source>
</evidence>
<dbReference type="EMBL" id="JAVREL010000006">
    <property type="protein sequence ID" value="MDT0343616.1"/>
    <property type="molecule type" value="Genomic_DNA"/>
</dbReference>
<keyword evidence="2" id="KW-0805">Transcription regulation</keyword>
<dbReference type="Proteomes" id="UP001183246">
    <property type="component" value="Unassembled WGS sequence"/>
</dbReference>
<dbReference type="Gene3D" id="1.10.10.10">
    <property type="entry name" value="Winged helix-like DNA-binding domain superfamily/Winged helix DNA-binding domain"/>
    <property type="match status" value="1"/>
</dbReference>
<evidence type="ECO:0000256" key="3">
    <source>
        <dbReference type="ARBA" id="ARBA00023163"/>
    </source>
</evidence>
<dbReference type="PANTHER" id="PTHR35807">
    <property type="entry name" value="TRANSCRIPTIONAL REGULATOR REDD-RELATED"/>
    <property type="match status" value="1"/>
</dbReference>
<organism evidence="5 6">
    <name type="scientific">Streptomyces litchfieldiae</name>
    <dbReference type="NCBI Taxonomy" id="3075543"/>
    <lineage>
        <taxon>Bacteria</taxon>
        <taxon>Bacillati</taxon>
        <taxon>Actinomycetota</taxon>
        <taxon>Actinomycetes</taxon>
        <taxon>Kitasatosporales</taxon>
        <taxon>Streptomycetaceae</taxon>
        <taxon>Streptomyces</taxon>
    </lineage>
</organism>
<dbReference type="SUPFAM" id="SSF46894">
    <property type="entry name" value="C-terminal effector domain of the bipartite response regulators"/>
    <property type="match status" value="1"/>
</dbReference>
<dbReference type="InterPro" id="IPR016032">
    <property type="entry name" value="Sig_transdc_resp-reg_C-effctor"/>
</dbReference>
<dbReference type="Pfam" id="PF03704">
    <property type="entry name" value="BTAD"/>
    <property type="match status" value="1"/>
</dbReference>
<keyword evidence="3" id="KW-0804">Transcription</keyword>
<accession>A0ABU2MPS7</accession>
<reference evidence="6" key="1">
    <citation type="submission" date="2023-07" db="EMBL/GenBank/DDBJ databases">
        <title>30 novel species of actinomycetes from the DSMZ collection.</title>
        <authorList>
            <person name="Nouioui I."/>
        </authorList>
    </citation>
    <scope>NUCLEOTIDE SEQUENCE [LARGE SCALE GENOMIC DNA]</scope>
    <source>
        <strain evidence="6">DSM 44938</strain>
    </source>
</reference>
<comment type="caution">
    <text evidence="5">The sequence shown here is derived from an EMBL/GenBank/DDBJ whole genome shotgun (WGS) entry which is preliminary data.</text>
</comment>
<protein>
    <submittedName>
        <fullName evidence="5">AfsR/SARP family transcriptional regulator</fullName>
    </submittedName>
</protein>
<evidence type="ECO:0000259" key="4">
    <source>
        <dbReference type="SMART" id="SM01043"/>
    </source>
</evidence>
<dbReference type="SMART" id="SM01043">
    <property type="entry name" value="BTAD"/>
    <property type="match status" value="1"/>
</dbReference>
<evidence type="ECO:0000313" key="6">
    <source>
        <dbReference type="Proteomes" id="UP001183246"/>
    </source>
</evidence>
<dbReference type="InterPro" id="IPR036388">
    <property type="entry name" value="WH-like_DNA-bd_sf"/>
</dbReference>
<gene>
    <name evidence="5" type="ORF">RM590_13485</name>
</gene>
<dbReference type="SUPFAM" id="SSF48452">
    <property type="entry name" value="TPR-like"/>
    <property type="match status" value="1"/>
</dbReference>
<evidence type="ECO:0000256" key="2">
    <source>
        <dbReference type="ARBA" id="ARBA00023015"/>
    </source>
</evidence>
<dbReference type="Gene3D" id="1.25.40.10">
    <property type="entry name" value="Tetratricopeptide repeat domain"/>
    <property type="match status" value="1"/>
</dbReference>
<dbReference type="PANTHER" id="PTHR35807:SF1">
    <property type="entry name" value="TRANSCRIPTIONAL REGULATOR REDD"/>
    <property type="match status" value="1"/>
</dbReference>
<sequence>MLSTVSSPKQRTLIAALLLRSNTEVPSEELRELLWPGRPVERAQISLHTLISRTRRELRRRGVTGISSLSSGYAIDTTHDELDLNLFERACERGRHAWREGNWARASAALRQGLDLWRGEFLSDVTVPELQEPHRGPLIEQRLQALELRIDAELELGESGALVKELRQLVMTHPLRERFHALLLLALYRSGQRADALAAFREARRLMVDELGVEPGWELQELHQRVLTDDPSLLTTVIKARPR</sequence>
<dbReference type="RefSeq" id="WP_311704752.1">
    <property type="nucleotide sequence ID" value="NZ_JAVREL010000006.1"/>
</dbReference>
<dbReference type="InterPro" id="IPR051677">
    <property type="entry name" value="AfsR-DnrI-RedD_regulator"/>
</dbReference>
<evidence type="ECO:0000256" key="1">
    <source>
        <dbReference type="ARBA" id="ARBA00023012"/>
    </source>
</evidence>
<proteinExistence type="predicted"/>
<dbReference type="InterPro" id="IPR005158">
    <property type="entry name" value="BTAD"/>
</dbReference>
<dbReference type="InterPro" id="IPR011990">
    <property type="entry name" value="TPR-like_helical_dom_sf"/>
</dbReference>
<dbReference type="CDD" id="cd15831">
    <property type="entry name" value="BTAD"/>
    <property type="match status" value="1"/>
</dbReference>
<name>A0ABU2MPS7_9ACTN</name>
<keyword evidence="1" id="KW-0902">Two-component regulatory system</keyword>
<keyword evidence="6" id="KW-1185">Reference proteome</keyword>